<proteinExistence type="predicted"/>
<dbReference type="EMBL" id="PXYL01000006">
    <property type="protein sequence ID" value="PSJ60438.1"/>
    <property type="molecule type" value="Genomic_DNA"/>
</dbReference>
<keyword evidence="2" id="KW-1185">Reference proteome</keyword>
<name>A0A2P7SD72_9HYPH</name>
<dbReference type="OrthoDB" id="8444574at2"/>
<dbReference type="Proteomes" id="UP000240653">
    <property type="component" value="Unassembled WGS sequence"/>
</dbReference>
<comment type="caution">
    <text evidence="1">The sequence shown here is derived from an EMBL/GenBank/DDBJ whole genome shotgun (WGS) entry which is preliminary data.</text>
</comment>
<accession>A0A2P7SD72</accession>
<sequence length="122" mass="12950">MTNADARRRLAEMVGDLTTAKMPPAMIVDHLVWAYCPLAANDPRLSDTEKTDLLRRFASQVAALAYTGPGGGEIDVLVNLPLAPAILGRVDDAAKAAGISQDEWLENAIDHSLNNPSGSPAK</sequence>
<reference evidence="1 2" key="1">
    <citation type="submission" date="2018-03" db="EMBL/GenBank/DDBJ databases">
        <title>The draft genome of Mesorhizobium soli JCM 19897.</title>
        <authorList>
            <person name="Li L."/>
            <person name="Liu L."/>
            <person name="Liang L."/>
            <person name="Wang T."/>
            <person name="Zhang X."/>
        </authorList>
    </citation>
    <scope>NUCLEOTIDE SEQUENCE [LARGE SCALE GENOMIC DNA]</scope>
    <source>
        <strain evidence="1 2">JCM 19897</strain>
    </source>
</reference>
<organism evidence="1 2">
    <name type="scientific">Pseudaminobacter soli</name>
    <name type="common">ex Li et al. 2025</name>
    <dbReference type="NCBI Taxonomy" id="1295366"/>
    <lineage>
        <taxon>Bacteria</taxon>
        <taxon>Pseudomonadati</taxon>
        <taxon>Pseudomonadota</taxon>
        <taxon>Alphaproteobacteria</taxon>
        <taxon>Hyphomicrobiales</taxon>
        <taxon>Phyllobacteriaceae</taxon>
        <taxon>Pseudaminobacter</taxon>
    </lineage>
</organism>
<evidence type="ECO:0000313" key="1">
    <source>
        <dbReference type="EMBL" id="PSJ60438.1"/>
    </source>
</evidence>
<evidence type="ECO:0000313" key="2">
    <source>
        <dbReference type="Proteomes" id="UP000240653"/>
    </source>
</evidence>
<dbReference type="AlphaFoldDB" id="A0A2P7SD72"/>
<gene>
    <name evidence="1" type="ORF">C7I85_13870</name>
</gene>
<protein>
    <submittedName>
        <fullName evidence="1">Glutelin</fullName>
    </submittedName>
</protein>